<dbReference type="Proteomes" id="UP001556637">
    <property type="component" value="Unassembled WGS sequence"/>
</dbReference>
<dbReference type="InterPro" id="IPR013321">
    <property type="entry name" value="Arc_rbn_hlx_hlx"/>
</dbReference>
<gene>
    <name evidence="3" type="ORF">V6X30_06405</name>
</gene>
<sequence>MAQVVVRHLDVNIKAAIKRRALEHGWSMEEEIRQILRIAVSEQRSATGNLGSRIAARFAQDGLSAPIPEWQGSPAEPMLFDDDDGSGGGAHQ</sequence>
<dbReference type="InterPro" id="IPR053853">
    <property type="entry name" value="FitA-like_RHH"/>
</dbReference>
<evidence type="ECO:0000313" key="3">
    <source>
        <dbReference type="EMBL" id="MEX0431026.1"/>
    </source>
</evidence>
<reference evidence="3 4" key="1">
    <citation type="submission" date="2024-02" db="EMBL/GenBank/DDBJ databases">
        <title>New especies of Spiribacter isolated from saline water.</title>
        <authorList>
            <person name="Leon M.J."/>
            <person name="De La Haba R."/>
            <person name="Sanchez-Porro C."/>
            <person name="Ventosa A."/>
        </authorList>
    </citation>
    <scope>NUCLEOTIDE SEQUENCE [LARGE SCALE GENOMIC DNA]</scope>
    <source>
        <strain evidence="4">ag22IC4-189</strain>
    </source>
</reference>
<organism evidence="3 4">
    <name type="scientific">Spiribacter insolitus</name>
    <dbReference type="NCBI Taxonomy" id="3122417"/>
    <lineage>
        <taxon>Bacteria</taxon>
        <taxon>Pseudomonadati</taxon>
        <taxon>Pseudomonadota</taxon>
        <taxon>Gammaproteobacteria</taxon>
        <taxon>Chromatiales</taxon>
        <taxon>Ectothiorhodospiraceae</taxon>
        <taxon>Spiribacter</taxon>
    </lineage>
</organism>
<evidence type="ECO:0000313" key="4">
    <source>
        <dbReference type="Proteomes" id="UP001556637"/>
    </source>
</evidence>
<accession>A0ABV3T753</accession>
<keyword evidence="4" id="KW-1185">Reference proteome</keyword>
<proteinExistence type="predicted"/>
<dbReference type="Gene3D" id="1.10.1220.10">
    <property type="entry name" value="Met repressor-like"/>
    <property type="match status" value="1"/>
</dbReference>
<evidence type="ECO:0000259" key="2">
    <source>
        <dbReference type="Pfam" id="PF22513"/>
    </source>
</evidence>
<protein>
    <submittedName>
        <fullName evidence="3">Toxin-antitoxin system</fullName>
    </submittedName>
</protein>
<dbReference type="RefSeq" id="WP_367983795.1">
    <property type="nucleotide sequence ID" value="NZ_JBAKFF010000001.1"/>
</dbReference>
<evidence type="ECO:0000256" key="1">
    <source>
        <dbReference type="SAM" id="MobiDB-lite"/>
    </source>
</evidence>
<dbReference type="Pfam" id="PF22513">
    <property type="entry name" value="FitA-like_RHH"/>
    <property type="match status" value="1"/>
</dbReference>
<feature type="domain" description="Antitoxin FitA-like ribbon-helix-helix" evidence="2">
    <location>
        <begin position="2"/>
        <end position="40"/>
    </location>
</feature>
<feature type="region of interest" description="Disordered" evidence="1">
    <location>
        <begin position="65"/>
        <end position="92"/>
    </location>
</feature>
<dbReference type="EMBL" id="JBAKFF010000001">
    <property type="protein sequence ID" value="MEX0431026.1"/>
    <property type="molecule type" value="Genomic_DNA"/>
</dbReference>
<name>A0ABV3T753_9GAMM</name>
<dbReference type="SUPFAM" id="SSF47598">
    <property type="entry name" value="Ribbon-helix-helix"/>
    <property type="match status" value="1"/>
</dbReference>
<comment type="caution">
    <text evidence="3">The sequence shown here is derived from an EMBL/GenBank/DDBJ whole genome shotgun (WGS) entry which is preliminary data.</text>
</comment>
<dbReference type="InterPro" id="IPR010985">
    <property type="entry name" value="Ribbon_hlx_hlx"/>
</dbReference>